<keyword evidence="5" id="KW-0812">Transmembrane</keyword>
<dbReference type="AlphaFoldDB" id="A0A1J5R7A7"/>
<name>A0A1J5R7A7_9ZZZZ</name>
<dbReference type="InterPro" id="IPR043605">
    <property type="entry name" value="DUF883_C"/>
</dbReference>
<dbReference type="GO" id="GO:0005886">
    <property type="term" value="C:plasma membrane"/>
    <property type="evidence" value="ECO:0007669"/>
    <property type="project" value="UniProtKB-SubCell"/>
</dbReference>
<dbReference type="Pfam" id="PF05957">
    <property type="entry name" value="DUF883"/>
    <property type="match status" value="1"/>
</dbReference>
<evidence type="ECO:0000256" key="3">
    <source>
        <dbReference type="ARBA" id="ARBA00022475"/>
    </source>
</evidence>
<dbReference type="EMBL" id="MLJW01000247">
    <property type="protein sequence ID" value="OIQ91870.1"/>
    <property type="molecule type" value="Genomic_DNA"/>
</dbReference>
<gene>
    <name evidence="11" type="ORF">GALL_262410</name>
</gene>
<comment type="subcellular location">
    <subcellularLocation>
        <location evidence="1">Cell inner membrane</location>
        <topology evidence="1">Single-pass membrane protein</topology>
    </subcellularLocation>
</comment>
<evidence type="ECO:0000256" key="1">
    <source>
        <dbReference type="ARBA" id="ARBA00004377"/>
    </source>
</evidence>
<dbReference type="InterPro" id="IPR010279">
    <property type="entry name" value="YqjD/ElaB"/>
</dbReference>
<dbReference type="PANTHER" id="PTHR35893:SF3">
    <property type="entry name" value="INNER MEMBRANE PROTEIN"/>
    <property type="match status" value="1"/>
</dbReference>
<evidence type="ECO:0008006" key="12">
    <source>
        <dbReference type="Google" id="ProtNLM"/>
    </source>
</evidence>
<keyword evidence="3" id="KW-1003">Cell membrane</keyword>
<dbReference type="Pfam" id="PF19029">
    <property type="entry name" value="DUF883_C"/>
    <property type="match status" value="1"/>
</dbReference>
<feature type="coiled-coil region" evidence="8">
    <location>
        <begin position="49"/>
        <end position="83"/>
    </location>
</feature>
<keyword evidence="7" id="KW-0472">Membrane</keyword>
<evidence type="ECO:0000256" key="7">
    <source>
        <dbReference type="ARBA" id="ARBA00023136"/>
    </source>
</evidence>
<evidence type="ECO:0000256" key="5">
    <source>
        <dbReference type="ARBA" id="ARBA00022692"/>
    </source>
</evidence>
<evidence type="ECO:0000313" key="11">
    <source>
        <dbReference type="EMBL" id="OIQ91870.1"/>
    </source>
</evidence>
<sequence length="110" mass="11849">MATKTMNERSSTAVSKDKLMEDLRLVMADAETLLHATAGQASEGAVAARARIQKSLQTVKESLVDAEEAVIEHTKEAAKVTDQYVHENPWKAIGISACVGAIIGMLIARR</sequence>
<accession>A0A1J5R7A7</accession>
<proteinExistence type="inferred from homology"/>
<protein>
    <recommendedName>
        <fullName evidence="12">DUF883 domain-containing protein</fullName>
    </recommendedName>
</protein>
<evidence type="ECO:0000259" key="10">
    <source>
        <dbReference type="Pfam" id="PF19029"/>
    </source>
</evidence>
<keyword evidence="4" id="KW-0997">Cell inner membrane</keyword>
<feature type="domain" description="DUF883" evidence="9">
    <location>
        <begin position="17"/>
        <end position="69"/>
    </location>
</feature>
<evidence type="ECO:0000256" key="6">
    <source>
        <dbReference type="ARBA" id="ARBA00022989"/>
    </source>
</evidence>
<dbReference type="GO" id="GO:0043022">
    <property type="term" value="F:ribosome binding"/>
    <property type="evidence" value="ECO:0007669"/>
    <property type="project" value="InterPro"/>
</dbReference>
<evidence type="ECO:0000259" key="9">
    <source>
        <dbReference type="Pfam" id="PF05957"/>
    </source>
</evidence>
<comment type="caution">
    <text evidence="11">The sequence shown here is derived from an EMBL/GenBank/DDBJ whole genome shotgun (WGS) entry which is preliminary data.</text>
</comment>
<dbReference type="InterPro" id="IPR043604">
    <property type="entry name" value="DUF883_N"/>
</dbReference>
<keyword evidence="6" id="KW-1133">Transmembrane helix</keyword>
<evidence type="ECO:0000256" key="4">
    <source>
        <dbReference type="ARBA" id="ARBA00022519"/>
    </source>
</evidence>
<comment type="similarity">
    <text evidence="2">Belongs to the ElaB/YgaM/YqjD family.</text>
</comment>
<keyword evidence="8" id="KW-0175">Coiled coil</keyword>
<evidence type="ECO:0000256" key="2">
    <source>
        <dbReference type="ARBA" id="ARBA00010423"/>
    </source>
</evidence>
<dbReference type="PANTHER" id="PTHR35893">
    <property type="entry name" value="INNER MEMBRANE PROTEIN-RELATED"/>
    <property type="match status" value="1"/>
</dbReference>
<organism evidence="11">
    <name type="scientific">mine drainage metagenome</name>
    <dbReference type="NCBI Taxonomy" id="410659"/>
    <lineage>
        <taxon>unclassified sequences</taxon>
        <taxon>metagenomes</taxon>
        <taxon>ecological metagenomes</taxon>
    </lineage>
</organism>
<evidence type="ECO:0000256" key="8">
    <source>
        <dbReference type="SAM" id="Coils"/>
    </source>
</evidence>
<reference evidence="11" key="1">
    <citation type="submission" date="2016-10" db="EMBL/GenBank/DDBJ databases">
        <title>Sequence of Gallionella enrichment culture.</title>
        <authorList>
            <person name="Poehlein A."/>
            <person name="Muehling M."/>
            <person name="Daniel R."/>
        </authorList>
    </citation>
    <scope>NUCLEOTIDE SEQUENCE</scope>
</reference>
<feature type="domain" description="DUF883" evidence="10">
    <location>
        <begin position="81"/>
        <end position="110"/>
    </location>
</feature>